<protein>
    <submittedName>
        <fullName evidence="2">Uncharacterized protein</fullName>
    </submittedName>
</protein>
<gene>
    <name evidence="2" type="ORF">E2C01_099885</name>
</gene>
<dbReference type="EMBL" id="VSRR010139865">
    <property type="protein sequence ID" value="MPD04211.1"/>
    <property type="molecule type" value="Genomic_DNA"/>
</dbReference>
<proteinExistence type="predicted"/>
<evidence type="ECO:0000313" key="3">
    <source>
        <dbReference type="Proteomes" id="UP000324222"/>
    </source>
</evidence>
<keyword evidence="3" id="KW-1185">Reference proteome</keyword>
<evidence type="ECO:0000256" key="1">
    <source>
        <dbReference type="SAM" id="MobiDB-lite"/>
    </source>
</evidence>
<feature type="region of interest" description="Disordered" evidence="1">
    <location>
        <begin position="11"/>
        <end position="46"/>
    </location>
</feature>
<name>A0A5B7K4Y9_PORTR</name>
<reference evidence="2 3" key="1">
    <citation type="submission" date="2019-05" db="EMBL/GenBank/DDBJ databases">
        <title>Another draft genome of Portunus trituberculatus and its Hox gene families provides insights of decapod evolution.</title>
        <authorList>
            <person name="Jeong J.-H."/>
            <person name="Song I."/>
            <person name="Kim S."/>
            <person name="Choi T."/>
            <person name="Kim D."/>
            <person name="Ryu S."/>
            <person name="Kim W."/>
        </authorList>
    </citation>
    <scope>NUCLEOTIDE SEQUENCE [LARGE SCALE GENOMIC DNA]</scope>
    <source>
        <tissue evidence="2">Muscle</tissue>
    </source>
</reference>
<organism evidence="2 3">
    <name type="scientific">Portunus trituberculatus</name>
    <name type="common">Swimming crab</name>
    <name type="synonym">Neptunus trituberculatus</name>
    <dbReference type="NCBI Taxonomy" id="210409"/>
    <lineage>
        <taxon>Eukaryota</taxon>
        <taxon>Metazoa</taxon>
        <taxon>Ecdysozoa</taxon>
        <taxon>Arthropoda</taxon>
        <taxon>Crustacea</taxon>
        <taxon>Multicrustacea</taxon>
        <taxon>Malacostraca</taxon>
        <taxon>Eumalacostraca</taxon>
        <taxon>Eucarida</taxon>
        <taxon>Decapoda</taxon>
        <taxon>Pleocyemata</taxon>
        <taxon>Brachyura</taxon>
        <taxon>Eubrachyura</taxon>
        <taxon>Portunoidea</taxon>
        <taxon>Portunidae</taxon>
        <taxon>Portuninae</taxon>
        <taxon>Portunus</taxon>
    </lineage>
</organism>
<dbReference type="Proteomes" id="UP000324222">
    <property type="component" value="Unassembled WGS sequence"/>
</dbReference>
<sequence>MGVCRRGGTCRGASGGGGHVCYDESGPEGRGQRAGSAQNEKKLPILGAGVPFKQTLKGRQEAEGNCDCQTTQVWWDFNTCSHT</sequence>
<comment type="caution">
    <text evidence="2">The sequence shown here is derived from an EMBL/GenBank/DDBJ whole genome shotgun (WGS) entry which is preliminary data.</text>
</comment>
<dbReference type="AlphaFoldDB" id="A0A5B7K4Y9"/>
<evidence type="ECO:0000313" key="2">
    <source>
        <dbReference type="EMBL" id="MPD04211.1"/>
    </source>
</evidence>
<accession>A0A5B7K4Y9</accession>